<keyword evidence="4" id="KW-1185">Reference proteome</keyword>
<accession>A0A810L6B3</accession>
<protein>
    <recommendedName>
        <fullName evidence="5">DUF2330 domain-containing protein</fullName>
    </recommendedName>
</protein>
<evidence type="ECO:0000256" key="1">
    <source>
        <dbReference type="SAM" id="Phobius"/>
    </source>
</evidence>
<feature type="chain" id="PRO_5032319185" description="DUF2330 domain-containing protein" evidence="2">
    <location>
        <begin position="30"/>
        <end position="357"/>
    </location>
</feature>
<dbReference type="PROSITE" id="PS51257">
    <property type="entry name" value="PROKAR_LIPOPROTEIN"/>
    <property type="match status" value="1"/>
</dbReference>
<keyword evidence="1" id="KW-0812">Transmembrane</keyword>
<dbReference type="EMBL" id="AP023354">
    <property type="protein sequence ID" value="BCJ31044.1"/>
    <property type="molecule type" value="Genomic_DNA"/>
</dbReference>
<name>A0A810L6B3_9ACTN</name>
<gene>
    <name evidence="3" type="ORF">Asera_51520</name>
</gene>
<dbReference type="Proteomes" id="UP000680750">
    <property type="component" value="Chromosome"/>
</dbReference>
<dbReference type="InterPro" id="IPR019283">
    <property type="entry name" value="DUF2330"/>
</dbReference>
<dbReference type="AlphaFoldDB" id="A0A810L6B3"/>
<evidence type="ECO:0000256" key="2">
    <source>
        <dbReference type="SAM" id="SignalP"/>
    </source>
</evidence>
<sequence>MTRILRRAAAALAAVVLGPLALIATPAWACACGAVLTHGPAATVADETSLVSYDGHTETITMSLTLTGEPTAAAWFLPVPAKPRFALADVELFNQLANLTAPQAKRVGSDGCDHGACAVPGRPAPQVSVLQRVPVGPYDVATLRASDGSALHDWLAKHGFTLPDSLATGVAPYAKQGWDYVAVRLRPAEGTTSLGRNLPPLSVSFASDELVYPMRLSALASHPQTVRLYVLAGHRMRATGALPTPSDVRYAGWVTPSSVDDPLASMLPRRLFLTRFDLVNLSPARITDDFHFDRAPADTTYRDTTYYADGGPGGTTHPRYDPAQLLLPALGAGAVLFLLLTGVGLTIGRRRTRHPAA</sequence>
<reference evidence="3" key="1">
    <citation type="submission" date="2020-08" db="EMBL/GenBank/DDBJ databases">
        <title>Whole genome shotgun sequence of Actinocatenispora sera NBRC 101916.</title>
        <authorList>
            <person name="Komaki H."/>
            <person name="Tamura T."/>
        </authorList>
    </citation>
    <scope>NUCLEOTIDE SEQUENCE</scope>
    <source>
        <strain evidence="3">NBRC 101916</strain>
    </source>
</reference>
<evidence type="ECO:0008006" key="5">
    <source>
        <dbReference type="Google" id="ProtNLM"/>
    </source>
</evidence>
<dbReference type="Pfam" id="PF10092">
    <property type="entry name" value="DUF2330"/>
    <property type="match status" value="1"/>
</dbReference>
<evidence type="ECO:0000313" key="3">
    <source>
        <dbReference type="EMBL" id="BCJ31044.1"/>
    </source>
</evidence>
<organism evidence="3 4">
    <name type="scientific">Actinocatenispora sera</name>
    <dbReference type="NCBI Taxonomy" id="390989"/>
    <lineage>
        <taxon>Bacteria</taxon>
        <taxon>Bacillati</taxon>
        <taxon>Actinomycetota</taxon>
        <taxon>Actinomycetes</taxon>
        <taxon>Micromonosporales</taxon>
        <taxon>Micromonosporaceae</taxon>
        <taxon>Actinocatenispora</taxon>
    </lineage>
</organism>
<evidence type="ECO:0000313" key="4">
    <source>
        <dbReference type="Proteomes" id="UP000680750"/>
    </source>
</evidence>
<feature type="transmembrane region" description="Helical" evidence="1">
    <location>
        <begin position="325"/>
        <end position="347"/>
    </location>
</feature>
<dbReference type="RefSeq" id="WP_051802264.1">
    <property type="nucleotide sequence ID" value="NZ_AP023354.1"/>
</dbReference>
<dbReference type="KEGG" id="aser:Asera_51520"/>
<keyword evidence="1" id="KW-0472">Membrane</keyword>
<proteinExistence type="predicted"/>
<feature type="signal peptide" evidence="2">
    <location>
        <begin position="1"/>
        <end position="29"/>
    </location>
</feature>
<keyword evidence="1" id="KW-1133">Transmembrane helix</keyword>
<keyword evidence="2" id="KW-0732">Signal</keyword>